<feature type="region of interest" description="Disordered" evidence="4">
    <location>
        <begin position="263"/>
        <end position="284"/>
    </location>
</feature>
<proteinExistence type="inferred from homology"/>
<keyword evidence="2" id="KW-0547">Nucleotide-binding</keyword>
<dbReference type="PANTHER" id="PTHR32039">
    <property type="entry name" value="MAGNESIUM-CHELATASE SUBUNIT CHLI"/>
    <property type="match status" value="1"/>
</dbReference>
<keyword evidence="7" id="KW-1185">Reference proteome</keyword>
<evidence type="ECO:0000256" key="4">
    <source>
        <dbReference type="SAM" id="MobiDB-lite"/>
    </source>
</evidence>
<organism evidence="6 7">
    <name type="scientific">Spongiibacter nanhainus</name>
    <dbReference type="NCBI Taxonomy" id="2794344"/>
    <lineage>
        <taxon>Bacteria</taxon>
        <taxon>Pseudomonadati</taxon>
        <taxon>Pseudomonadota</taxon>
        <taxon>Gammaproteobacteria</taxon>
        <taxon>Cellvibrionales</taxon>
        <taxon>Spongiibacteraceae</taxon>
        <taxon>Spongiibacter</taxon>
    </lineage>
</organism>
<accession>A0A7T4R0B4</accession>
<dbReference type="InterPro" id="IPR014721">
    <property type="entry name" value="Ribsml_uS5_D2-typ_fold_subgr"/>
</dbReference>
<sequence>MPLATVFSRAKLGIDAPLITVEVHLSGGLPAFNIVGLPEATVRESRDRVRSAIVNSRFEFPVSRITVNLAPADLPKEGGRFDLPIAIGILLASGQIPAKSTEGYEFIGELGLSGELRPVSAALPGAVEAGEANRIMVLPKGNGGLGSLLPPEQVREARSLIDVAQYLHGQQDLPLGSDASDTHRTAALPDLIDVKGQTAAKRALEIAAAGAHSMLMSGPPGTGKTLLASRLPGIMPPLTHAETLDIAKIQSVLGQALDLRRPFRSPHHSASGPALVGGGSPPRPGEISKGDLGVVFLDELPQFSRHVLEVLREPLESGEVIIARATQQVRYPCRFQLIAAMNPCPCGYDGDPTRDCKCTPDQIQRYRSKISGPLLDRIDIRITVPRMSSQELLNAPNGETSATVQQRVAQARQIQLDRAGKANAQLSAREIDHHCPLDEACRALITKAEQQLQLSGRAQHRIIKLARTIADLAGALSITPVHIQEALMYRGVEF</sequence>
<dbReference type="KEGG" id="snan:I6N98_17370"/>
<dbReference type="Pfam" id="PF13335">
    <property type="entry name" value="Mg_chelatase_C"/>
    <property type="match status" value="1"/>
</dbReference>
<dbReference type="GO" id="GO:0003677">
    <property type="term" value="F:DNA binding"/>
    <property type="evidence" value="ECO:0007669"/>
    <property type="project" value="InterPro"/>
</dbReference>
<dbReference type="InterPro" id="IPR003593">
    <property type="entry name" value="AAA+_ATPase"/>
</dbReference>
<dbReference type="Gene3D" id="3.40.50.300">
    <property type="entry name" value="P-loop containing nucleotide triphosphate hydrolases"/>
    <property type="match status" value="1"/>
</dbReference>
<evidence type="ECO:0000256" key="2">
    <source>
        <dbReference type="ARBA" id="ARBA00022741"/>
    </source>
</evidence>
<name>A0A7T4R0B4_9GAMM</name>
<dbReference type="InterPro" id="IPR045006">
    <property type="entry name" value="CHLI-like"/>
</dbReference>
<dbReference type="PANTHER" id="PTHR32039:SF7">
    <property type="entry name" value="COMPETENCE PROTEIN COMM"/>
    <property type="match status" value="1"/>
</dbReference>
<dbReference type="GO" id="GO:0005524">
    <property type="term" value="F:ATP binding"/>
    <property type="evidence" value="ECO:0007669"/>
    <property type="project" value="UniProtKB-KW"/>
</dbReference>
<evidence type="ECO:0000256" key="3">
    <source>
        <dbReference type="ARBA" id="ARBA00022840"/>
    </source>
</evidence>
<keyword evidence="3" id="KW-0067">ATP-binding</keyword>
<dbReference type="Gene3D" id="3.30.230.10">
    <property type="match status" value="1"/>
</dbReference>
<evidence type="ECO:0000313" key="7">
    <source>
        <dbReference type="Proteomes" id="UP000596063"/>
    </source>
</evidence>
<evidence type="ECO:0000256" key="1">
    <source>
        <dbReference type="ARBA" id="ARBA00006354"/>
    </source>
</evidence>
<dbReference type="SMART" id="SM00382">
    <property type="entry name" value="AAA"/>
    <property type="match status" value="1"/>
</dbReference>
<reference evidence="6 7" key="1">
    <citation type="submission" date="2020-12" db="EMBL/GenBank/DDBJ databases">
        <authorList>
            <person name="Shan Y."/>
        </authorList>
    </citation>
    <scope>NUCLEOTIDE SEQUENCE [LARGE SCALE GENOMIC DNA]</scope>
    <source>
        <strain evidence="7">csc3.9</strain>
    </source>
</reference>
<dbReference type="NCBIfam" id="TIGR00368">
    <property type="entry name" value="YifB family Mg chelatase-like AAA ATPase"/>
    <property type="match status" value="1"/>
</dbReference>
<protein>
    <submittedName>
        <fullName evidence="6">YifB family Mg chelatase-like AAA ATPase</fullName>
    </submittedName>
</protein>
<dbReference type="AlphaFoldDB" id="A0A7T4R0B4"/>
<dbReference type="SUPFAM" id="SSF54211">
    <property type="entry name" value="Ribosomal protein S5 domain 2-like"/>
    <property type="match status" value="1"/>
</dbReference>
<gene>
    <name evidence="6" type="ORF">I6N98_17370</name>
</gene>
<dbReference type="Pfam" id="PF13541">
    <property type="entry name" value="ChlI"/>
    <property type="match status" value="1"/>
</dbReference>
<dbReference type="InterPro" id="IPR025158">
    <property type="entry name" value="Mg_chelat-rel_C"/>
</dbReference>
<dbReference type="InterPro" id="IPR001208">
    <property type="entry name" value="MCM_dom"/>
</dbReference>
<dbReference type="SUPFAM" id="SSF52540">
    <property type="entry name" value="P-loop containing nucleoside triphosphate hydrolases"/>
    <property type="match status" value="1"/>
</dbReference>
<dbReference type="Pfam" id="PF01078">
    <property type="entry name" value="Mg_chelatase"/>
    <property type="match status" value="1"/>
</dbReference>
<dbReference type="InterPro" id="IPR020568">
    <property type="entry name" value="Ribosomal_Su5_D2-typ_SF"/>
</dbReference>
<dbReference type="RefSeq" id="WP_198569582.1">
    <property type="nucleotide sequence ID" value="NZ_CP066167.1"/>
</dbReference>
<comment type="similarity">
    <text evidence="1">Belongs to the Mg-chelatase subunits D/I family. ComM subfamily.</text>
</comment>
<dbReference type="EMBL" id="CP066167">
    <property type="protein sequence ID" value="QQD18084.1"/>
    <property type="molecule type" value="Genomic_DNA"/>
</dbReference>
<evidence type="ECO:0000259" key="5">
    <source>
        <dbReference type="SMART" id="SM00382"/>
    </source>
</evidence>
<evidence type="ECO:0000313" key="6">
    <source>
        <dbReference type="EMBL" id="QQD18084.1"/>
    </source>
</evidence>
<dbReference type="InterPro" id="IPR000523">
    <property type="entry name" value="Mg_chelatse_chII-like_cat_dom"/>
</dbReference>
<dbReference type="InterPro" id="IPR027417">
    <property type="entry name" value="P-loop_NTPase"/>
</dbReference>
<dbReference type="Proteomes" id="UP000596063">
    <property type="component" value="Chromosome"/>
</dbReference>
<dbReference type="PRINTS" id="PR01657">
    <property type="entry name" value="MCMFAMILY"/>
</dbReference>
<feature type="domain" description="AAA+ ATPase" evidence="5">
    <location>
        <begin position="210"/>
        <end position="388"/>
    </location>
</feature>
<dbReference type="InterPro" id="IPR004482">
    <property type="entry name" value="Mg_chelat-rel"/>
</dbReference>